<dbReference type="EMBL" id="VRVR01000035">
    <property type="protein sequence ID" value="KAF0852456.1"/>
    <property type="molecule type" value="Genomic_DNA"/>
</dbReference>
<sequence>MSNAELACTYAVLALHDDGIAITADKIKSLLDAAGVKYDAFWPKMFARFCEGRNINDLLTVQAAPAAAAAAPAAAAAAAPAAAAGKDDKKGKKEEKKEEEEDGDMGFGLFD</sequence>
<dbReference type="CDD" id="cd05831">
    <property type="entry name" value="Ribosomal_P1"/>
    <property type="match status" value="1"/>
</dbReference>
<dbReference type="FunFam" id="1.10.10.1410:FF:000001">
    <property type="entry name" value="60S acidic ribosomal protein P1"/>
    <property type="match status" value="1"/>
</dbReference>
<comment type="caution">
    <text evidence="7">The sequence shown here is derived from an EMBL/GenBank/DDBJ whole genome shotgun (WGS) entry which is preliminary data.</text>
</comment>
<proteinExistence type="inferred from homology"/>
<evidence type="ECO:0000256" key="2">
    <source>
        <dbReference type="ARBA" id="ARBA00005436"/>
    </source>
</evidence>
<organism evidence="7 8">
    <name type="scientific">Andalucia godoyi</name>
    <name type="common">Flagellate</name>
    <dbReference type="NCBI Taxonomy" id="505711"/>
    <lineage>
        <taxon>Eukaryota</taxon>
        <taxon>Discoba</taxon>
        <taxon>Jakobida</taxon>
        <taxon>Andalucina</taxon>
        <taxon>Andaluciidae</taxon>
        <taxon>Andalucia</taxon>
    </lineage>
</organism>
<evidence type="ECO:0000256" key="4">
    <source>
        <dbReference type="ARBA" id="ARBA00022980"/>
    </source>
</evidence>
<dbReference type="GO" id="GO:0022625">
    <property type="term" value="C:cytosolic large ribosomal subunit"/>
    <property type="evidence" value="ECO:0007669"/>
    <property type="project" value="TreeGrafter"/>
</dbReference>
<dbReference type="PRINTS" id="PR00456">
    <property type="entry name" value="RIBOSOMALP2"/>
</dbReference>
<comment type="function">
    <text evidence="1">Plays an important role in the elongation step of protein synthesis.</text>
</comment>
<dbReference type="InterPro" id="IPR027534">
    <property type="entry name" value="Ribosomal_P1/P2"/>
</dbReference>
<dbReference type="PANTHER" id="PTHR45696">
    <property type="entry name" value="60S ACIDIC RIBOSOMAL PROTEIN P1"/>
    <property type="match status" value="1"/>
</dbReference>
<evidence type="ECO:0000256" key="3">
    <source>
        <dbReference type="ARBA" id="ARBA00011266"/>
    </source>
</evidence>
<feature type="region of interest" description="Disordered" evidence="6">
    <location>
        <begin position="81"/>
        <end position="111"/>
    </location>
</feature>
<dbReference type="HAMAP" id="MF_01478">
    <property type="entry name" value="Ribosomal_L12_arch"/>
    <property type="match status" value="1"/>
</dbReference>
<comment type="subunit">
    <text evidence="3">P1 and P2 exist as dimers at the large ribosomal subunit.</text>
</comment>
<dbReference type="InterPro" id="IPR038716">
    <property type="entry name" value="P1/P2_N_sf"/>
</dbReference>
<protein>
    <submittedName>
        <fullName evidence="7">60S large subunit ribosomal protein P1</fullName>
    </submittedName>
</protein>
<dbReference type="InterPro" id="IPR001859">
    <property type="entry name" value="Ribosomal_P1/P2_euk"/>
</dbReference>
<dbReference type="OrthoDB" id="2194681at2759"/>
<dbReference type="GO" id="GO:0002181">
    <property type="term" value="P:cytoplasmic translation"/>
    <property type="evidence" value="ECO:0007669"/>
    <property type="project" value="TreeGrafter"/>
</dbReference>
<feature type="compositionally biased region" description="Basic and acidic residues" evidence="6">
    <location>
        <begin position="85"/>
        <end position="96"/>
    </location>
</feature>
<accession>A0A8K0AHK1</accession>
<evidence type="ECO:0000256" key="1">
    <source>
        <dbReference type="ARBA" id="ARBA00003362"/>
    </source>
</evidence>
<dbReference type="GO" id="GO:0006414">
    <property type="term" value="P:translational elongation"/>
    <property type="evidence" value="ECO:0007669"/>
    <property type="project" value="InterPro"/>
</dbReference>
<dbReference type="GO" id="GO:0043021">
    <property type="term" value="F:ribonucleoprotein complex binding"/>
    <property type="evidence" value="ECO:0007669"/>
    <property type="project" value="TreeGrafter"/>
</dbReference>
<name>A0A8K0AHK1_ANDGO</name>
<dbReference type="AlphaFoldDB" id="A0A8K0AHK1"/>
<keyword evidence="8" id="KW-1185">Reference proteome</keyword>
<reference evidence="7" key="1">
    <citation type="submission" date="2019-09" db="EMBL/GenBank/DDBJ databases">
        <title>The Mitochondrial Proteome of the Jakobid, Andalucia godoyi, a Protist With the Most Gene-Rich and Bacteria-Like Mitochondrial Genome.</title>
        <authorList>
            <person name="Gray M.W."/>
            <person name="Burger G."/>
            <person name="Derelle R."/>
            <person name="Klimes V."/>
            <person name="Leger M."/>
            <person name="Sarrasin M."/>
            <person name="Vlcek C."/>
            <person name="Roger A.J."/>
            <person name="Elias M."/>
            <person name="Lang B.F."/>
        </authorList>
    </citation>
    <scope>NUCLEOTIDE SEQUENCE</scope>
    <source>
        <strain evidence="7">And28</strain>
    </source>
</reference>
<dbReference type="GO" id="GO:0003735">
    <property type="term" value="F:structural constituent of ribosome"/>
    <property type="evidence" value="ECO:0007669"/>
    <property type="project" value="InterPro"/>
</dbReference>
<dbReference type="GO" id="GO:0030295">
    <property type="term" value="F:protein kinase activator activity"/>
    <property type="evidence" value="ECO:0007669"/>
    <property type="project" value="TreeGrafter"/>
</dbReference>
<dbReference type="Proteomes" id="UP000799049">
    <property type="component" value="Unassembled WGS sequence"/>
</dbReference>
<keyword evidence="5" id="KW-0687">Ribonucleoprotein</keyword>
<evidence type="ECO:0000313" key="7">
    <source>
        <dbReference type="EMBL" id="KAF0852456.1"/>
    </source>
</evidence>
<keyword evidence="4 7" id="KW-0689">Ribosomal protein</keyword>
<comment type="similarity">
    <text evidence="2">Belongs to the eukaryotic ribosomal protein P1/P2 family.</text>
</comment>
<gene>
    <name evidence="7" type="ORF">ANDGO_00060</name>
</gene>
<dbReference type="PANTHER" id="PTHR45696:SF10">
    <property type="entry name" value="LARGE RIBOSOMAL SUBUNIT PROTEIN P1"/>
    <property type="match status" value="1"/>
</dbReference>
<evidence type="ECO:0000256" key="5">
    <source>
        <dbReference type="ARBA" id="ARBA00023274"/>
    </source>
</evidence>
<dbReference type="Pfam" id="PF00428">
    <property type="entry name" value="Ribosomal_60s"/>
    <property type="match status" value="1"/>
</dbReference>
<evidence type="ECO:0000313" key="8">
    <source>
        <dbReference type="Proteomes" id="UP000799049"/>
    </source>
</evidence>
<evidence type="ECO:0000256" key="6">
    <source>
        <dbReference type="SAM" id="MobiDB-lite"/>
    </source>
</evidence>
<dbReference type="Gene3D" id="1.10.10.1410">
    <property type="match status" value="1"/>
</dbReference>